<dbReference type="CDD" id="cd08044">
    <property type="entry name" value="TAF5_NTD2"/>
    <property type="match status" value="1"/>
</dbReference>
<protein>
    <submittedName>
        <fullName evidence="9">Transcription initiation factor TFIID subunit 5</fullName>
    </submittedName>
</protein>
<evidence type="ECO:0000256" key="1">
    <source>
        <dbReference type="ARBA" id="ARBA00004123"/>
    </source>
</evidence>
<dbReference type="Pfam" id="PF00400">
    <property type="entry name" value="WD40"/>
    <property type="match status" value="4"/>
</dbReference>
<dbReference type="InterPro" id="IPR019775">
    <property type="entry name" value="WD40_repeat_CS"/>
</dbReference>
<comment type="similarity">
    <text evidence="2">Belongs to the WD repeat TAF5 family.</text>
</comment>
<keyword evidence="10" id="KW-1185">Reference proteome</keyword>
<evidence type="ECO:0000256" key="5">
    <source>
        <dbReference type="ARBA" id="ARBA00023242"/>
    </source>
</evidence>
<feature type="compositionally biased region" description="Low complexity" evidence="7">
    <location>
        <begin position="242"/>
        <end position="254"/>
    </location>
</feature>
<dbReference type="PANTHER" id="PTHR19879:SF1">
    <property type="entry name" value="CANNONBALL-RELATED"/>
    <property type="match status" value="1"/>
</dbReference>
<sequence>MTLPLNEEILAALKTLQKYNFKVKDEPASFGEKYNALLKFIDKVPDNHKLELSSLLYPIFVHLYLRLISGGLHNEAKTFLETYRKYQEDFYQSDIILLANITDFDQLLLNPLVETFKSSEFVISVAANSYGLLKPFLQENNLHVIQSILNEQLSVQIIDGPPRTRLQFDCRRGALFGEATKDANRDPVFYGLLPDPSLVVSLGLPADASQTTVDGSTGGDHVDDDAEGDQTPVKRRKRREGFSSGHSGSISGSSVNRDGRKATDSNSPAMDRIPLPKLSETFIESRQTLARETAALLKSHRQSQKVIGTSVVLYTVCNIQAGESTLAVRRGGVTCASFTDNSGWLAAGFGSGRIRVWSLGPESLRRMLPATELALLDKDDSRVKTKMLHDENEMSNLVVSGFVPVLTGLISLPAKHIRHVICSVMLVVFMELHSVRIVSCWCLAAPTGPSGCGPVCFGAVRLPYGVIICCRFATGGADRSAHLYATDHSPDALRVFIGHRSDVTAVMMHPNVNYLATGSADRAVRLFDVRSGKLVRLYTGHKGSVQTLAFSPCGRYLASGGWCGAVCVWDLGTGHQVGQLGGYSATVTSSILQCHPPSTDLSTTPNDCAQWLTGPVVSLAYCPDNSGRLAAGGLDGALRIWDISTGRLSTRSLPSSLTTDQATAPNTSQSTVGLIAMHRTSKQQIVRGQTTLGTVNPNFLSYYSPVIGSAASDTCLHETFFTRRTSILGLQYVHPYLLLAAGPYNQP</sequence>
<dbReference type="Proteomes" id="UP000324629">
    <property type="component" value="Unassembled WGS sequence"/>
</dbReference>
<dbReference type="InterPro" id="IPR015943">
    <property type="entry name" value="WD40/YVTN_repeat-like_dom_sf"/>
</dbReference>
<reference evidence="9 10" key="1">
    <citation type="journal article" date="2019" name="Gigascience">
        <title>Whole-genome sequence of the oriental lung fluke Paragonimus westermani.</title>
        <authorList>
            <person name="Oey H."/>
            <person name="Zakrzewski M."/>
            <person name="Narain K."/>
            <person name="Devi K.R."/>
            <person name="Agatsuma T."/>
            <person name="Nawaratna S."/>
            <person name="Gobert G.N."/>
            <person name="Jones M.K."/>
            <person name="Ragan M.A."/>
            <person name="McManus D.P."/>
            <person name="Krause L."/>
        </authorList>
    </citation>
    <scope>NUCLEOTIDE SEQUENCE [LARGE SCALE GENOMIC DNA]</scope>
    <source>
        <strain evidence="9 10">IND2009</strain>
    </source>
</reference>
<dbReference type="InterPro" id="IPR037264">
    <property type="entry name" value="TFIID_NTD2_sf"/>
</dbReference>
<evidence type="ECO:0000259" key="8">
    <source>
        <dbReference type="Pfam" id="PF04494"/>
    </source>
</evidence>
<keyword evidence="9" id="KW-0648">Protein biosynthesis</keyword>
<evidence type="ECO:0000256" key="6">
    <source>
        <dbReference type="PROSITE-ProRule" id="PRU00221"/>
    </source>
</evidence>
<feature type="domain" description="TFIID subunit TAF5 NTD2" evidence="8">
    <location>
        <begin position="25"/>
        <end position="153"/>
    </location>
</feature>
<accession>A0A5J4NNV2</accession>
<dbReference type="PROSITE" id="PS00678">
    <property type="entry name" value="WD_REPEATS_1"/>
    <property type="match status" value="1"/>
</dbReference>
<dbReference type="PROSITE" id="PS50082">
    <property type="entry name" value="WD_REPEATS_2"/>
    <property type="match status" value="3"/>
</dbReference>
<dbReference type="Pfam" id="PF04494">
    <property type="entry name" value="TFIID_NTD2"/>
    <property type="match status" value="1"/>
</dbReference>
<keyword evidence="9" id="KW-0396">Initiation factor</keyword>
<feature type="repeat" description="WD" evidence="6">
    <location>
        <begin position="538"/>
        <end position="579"/>
    </location>
</feature>
<dbReference type="AlphaFoldDB" id="A0A5J4NNV2"/>
<keyword evidence="5" id="KW-0539">Nucleus</keyword>
<dbReference type="GO" id="GO:0006367">
    <property type="term" value="P:transcription initiation at RNA polymerase II promoter"/>
    <property type="evidence" value="ECO:0007669"/>
    <property type="project" value="TreeGrafter"/>
</dbReference>
<dbReference type="PROSITE" id="PS50294">
    <property type="entry name" value="WD_REPEATS_REGION"/>
    <property type="match status" value="3"/>
</dbReference>
<keyword evidence="4" id="KW-0677">Repeat</keyword>
<evidence type="ECO:0000256" key="3">
    <source>
        <dbReference type="ARBA" id="ARBA00022574"/>
    </source>
</evidence>
<evidence type="ECO:0000313" key="9">
    <source>
        <dbReference type="EMBL" id="KAA3676718.1"/>
    </source>
</evidence>
<dbReference type="InterPro" id="IPR001680">
    <property type="entry name" value="WD40_rpt"/>
</dbReference>
<comment type="subcellular location">
    <subcellularLocation>
        <location evidence="1">Nucleus</location>
    </subcellularLocation>
</comment>
<comment type="caution">
    <text evidence="9">The sequence shown here is derived from an EMBL/GenBank/DDBJ whole genome shotgun (WGS) entry which is preliminary data.</text>
</comment>
<evidence type="ECO:0000256" key="2">
    <source>
        <dbReference type="ARBA" id="ARBA00009435"/>
    </source>
</evidence>
<dbReference type="GO" id="GO:0005669">
    <property type="term" value="C:transcription factor TFIID complex"/>
    <property type="evidence" value="ECO:0007669"/>
    <property type="project" value="TreeGrafter"/>
</dbReference>
<dbReference type="GO" id="GO:0016251">
    <property type="term" value="F:RNA polymerase II general transcription initiation factor activity"/>
    <property type="evidence" value="ECO:0007669"/>
    <property type="project" value="TreeGrafter"/>
</dbReference>
<dbReference type="SUPFAM" id="SSF50978">
    <property type="entry name" value="WD40 repeat-like"/>
    <property type="match status" value="1"/>
</dbReference>
<dbReference type="GO" id="GO:0003743">
    <property type="term" value="F:translation initiation factor activity"/>
    <property type="evidence" value="ECO:0007669"/>
    <property type="project" value="UniProtKB-KW"/>
</dbReference>
<gene>
    <name evidence="9" type="ORF">DEA37_0011589</name>
</gene>
<feature type="repeat" description="WD" evidence="6">
    <location>
        <begin position="496"/>
        <end position="537"/>
    </location>
</feature>
<dbReference type="EMBL" id="QNGE01001841">
    <property type="protein sequence ID" value="KAA3676718.1"/>
    <property type="molecule type" value="Genomic_DNA"/>
</dbReference>
<feature type="repeat" description="WD" evidence="6">
    <location>
        <begin position="616"/>
        <end position="651"/>
    </location>
</feature>
<dbReference type="Gene3D" id="1.25.40.500">
    <property type="entry name" value="TFIID subunit TAF5, NTD2 domain"/>
    <property type="match status" value="1"/>
</dbReference>
<evidence type="ECO:0000256" key="4">
    <source>
        <dbReference type="ARBA" id="ARBA00022737"/>
    </source>
</evidence>
<feature type="region of interest" description="Disordered" evidence="7">
    <location>
        <begin position="209"/>
        <end position="276"/>
    </location>
</feature>
<evidence type="ECO:0000256" key="7">
    <source>
        <dbReference type="SAM" id="MobiDB-lite"/>
    </source>
</evidence>
<organism evidence="9 10">
    <name type="scientific">Paragonimus westermani</name>
    <dbReference type="NCBI Taxonomy" id="34504"/>
    <lineage>
        <taxon>Eukaryota</taxon>
        <taxon>Metazoa</taxon>
        <taxon>Spiralia</taxon>
        <taxon>Lophotrochozoa</taxon>
        <taxon>Platyhelminthes</taxon>
        <taxon>Trematoda</taxon>
        <taxon>Digenea</taxon>
        <taxon>Plagiorchiida</taxon>
        <taxon>Troglotremata</taxon>
        <taxon>Troglotrematidae</taxon>
        <taxon>Paragonimus</taxon>
    </lineage>
</organism>
<evidence type="ECO:0000313" key="10">
    <source>
        <dbReference type="Proteomes" id="UP000324629"/>
    </source>
</evidence>
<proteinExistence type="inferred from homology"/>
<dbReference type="Gene3D" id="2.130.10.10">
    <property type="entry name" value="YVTN repeat-like/Quinoprotein amine dehydrogenase"/>
    <property type="match status" value="2"/>
</dbReference>
<dbReference type="SUPFAM" id="SSF160897">
    <property type="entry name" value="Taf5 N-terminal domain-like"/>
    <property type="match status" value="1"/>
</dbReference>
<keyword evidence="3 6" id="KW-0853">WD repeat</keyword>
<dbReference type="InterPro" id="IPR007582">
    <property type="entry name" value="TFIID_NTD2"/>
</dbReference>
<name>A0A5J4NNV2_9TREM</name>
<dbReference type="SMART" id="SM00320">
    <property type="entry name" value="WD40"/>
    <property type="match status" value="4"/>
</dbReference>
<dbReference type="PANTHER" id="PTHR19879">
    <property type="entry name" value="TRANSCRIPTION INITIATION FACTOR TFIID"/>
    <property type="match status" value="1"/>
</dbReference>
<dbReference type="InterPro" id="IPR036322">
    <property type="entry name" value="WD40_repeat_dom_sf"/>
</dbReference>